<dbReference type="Proteomes" id="UP000198508">
    <property type="component" value="Unassembled WGS sequence"/>
</dbReference>
<dbReference type="SUPFAM" id="SSF46785">
    <property type="entry name" value="Winged helix' DNA-binding domain"/>
    <property type="match status" value="1"/>
</dbReference>
<evidence type="ECO:0000313" key="6">
    <source>
        <dbReference type="EMBL" id="SEU00097.1"/>
    </source>
</evidence>
<organism evidence="6 7">
    <name type="scientific">Enterocloster lavalensis</name>
    <dbReference type="NCBI Taxonomy" id="460384"/>
    <lineage>
        <taxon>Bacteria</taxon>
        <taxon>Bacillati</taxon>
        <taxon>Bacillota</taxon>
        <taxon>Clostridia</taxon>
        <taxon>Lachnospirales</taxon>
        <taxon>Lachnospiraceae</taxon>
        <taxon>Enterocloster</taxon>
    </lineage>
</organism>
<keyword evidence="3 6" id="KW-0238">DNA-binding</keyword>
<dbReference type="InterPro" id="IPR000847">
    <property type="entry name" value="LysR_HTH_N"/>
</dbReference>
<evidence type="ECO:0000259" key="5">
    <source>
        <dbReference type="PROSITE" id="PS50931"/>
    </source>
</evidence>
<name>A0A1I0ISY3_9FIRM</name>
<dbReference type="Gene3D" id="3.40.190.10">
    <property type="entry name" value="Periplasmic binding protein-like II"/>
    <property type="match status" value="2"/>
</dbReference>
<dbReference type="SUPFAM" id="SSF53850">
    <property type="entry name" value="Periplasmic binding protein-like II"/>
    <property type="match status" value="1"/>
</dbReference>
<protein>
    <submittedName>
        <fullName evidence="6">DNA-binding transcriptional regulator, LysR family</fullName>
    </submittedName>
</protein>
<dbReference type="Pfam" id="PF03466">
    <property type="entry name" value="LysR_substrate"/>
    <property type="match status" value="1"/>
</dbReference>
<dbReference type="PANTHER" id="PTHR30346">
    <property type="entry name" value="TRANSCRIPTIONAL DUAL REGULATOR HCAR-RELATED"/>
    <property type="match status" value="1"/>
</dbReference>
<dbReference type="GO" id="GO:0003677">
    <property type="term" value="F:DNA binding"/>
    <property type="evidence" value="ECO:0007669"/>
    <property type="project" value="UniProtKB-KW"/>
</dbReference>
<feature type="domain" description="HTH lysR-type" evidence="5">
    <location>
        <begin position="1"/>
        <end position="58"/>
    </location>
</feature>
<evidence type="ECO:0000256" key="4">
    <source>
        <dbReference type="ARBA" id="ARBA00023163"/>
    </source>
</evidence>
<evidence type="ECO:0000313" key="7">
    <source>
        <dbReference type="Proteomes" id="UP000198508"/>
    </source>
</evidence>
<sequence length="302" mass="35292">MTIHQIECFLEVARTLNFTEAAGHLYISQQGLSRQISSLERELEMRLFERTTREVRLTRSGEILMWKWQNIPTLIRESVDMAREDNKREKDRIHVAILKMNGVMDVVGRILAEYSDQFPQTEFQLKEYSDVKDLAGINAPDLIITLSNGFDYTKIKDKFNWAELHSFPLYYVFSKKNPMAGLDRLSSAQLQQQTLLAVFRYEESGLGMKILEFLGNLGYLPKKVRYFDNTDSLELALNANEGIHIGYREYYHDFGDRLAMYPIPTPENQAEAKVMALWRVEDEEKLKDLVSYLNSIDLRRRE</sequence>
<dbReference type="EMBL" id="FOIM01000023">
    <property type="protein sequence ID" value="SEU00097.1"/>
    <property type="molecule type" value="Genomic_DNA"/>
</dbReference>
<evidence type="ECO:0000256" key="2">
    <source>
        <dbReference type="ARBA" id="ARBA00023015"/>
    </source>
</evidence>
<keyword evidence="2" id="KW-0805">Transcription regulation</keyword>
<comment type="similarity">
    <text evidence="1">Belongs to the LysR transcriptional regulatory family.</text>
</comment>
<dbReference type="InterPro" id="IPR005119">
    <property type="entry name" value="LysR_subst-bd"/>
</dbReference>
<dbReference type="PANTHER" id="PTHR30346:SF28">
    <property type="entry name" value="HTH-TYPE TRANSCRIPTIONAL REGULATOR CYNR"/>
    <property type="match status" value="1"/>
</dbReference>
<dbReference type="Pfam" id="PF00126">
    <property type="entry name" value="HTH_1"/>
    <property type="match status" value="1"/>
</dbReference>
<dbReference type="GO" id="GO:0032993">
    <property type="term" value="C:protein-DNA complex"/>
    <property type="evidence" value="ECO:0007669"/>
    <property type="project" value="TreeGrafter"/>
</dbReference>
<proteinExistence type="inferred from homology"/>
<dbReference type="PROSITE" id="PS50931">
    <property type="entry name" value="HTH_LYSR"/>
    <property type="match status" value="1"/>
</dbReference>
<dbReference type="PRINTS" id="PR00039">
    <property type="entry name" value="HTHLYSR"/>
</dbReference>
<evidence type="ECO:0000256" key="3">
    <source>
        <dbReference type="ARBA" id="ARBA00023125"/>
    </source>
</evidence>
<dbReference type="FunFam" id="1.10.10.10:FF:000001">
    <property type="entry name" value="LysR family transcriptional regulator"/>
    <property type="match status" value="1"/>
</dbReference>
<gene>
    <name evidence="6" type="ORF">SAMN05216313_12365</name>
</gene>
<keyword evidence="7" id="KW-1185">Reference proteome</keyword>
<dbReference type="STRING" id="460384.SAMN05216313_12365"/>
<dbReference type="GeneID" id="93279276"/>
<dbReference type="GO" id="GO:0003700">
    <property type="term" value="F:DNA-binding transcription factor activity"/>
    <property type="evidence" value="ECO:0007669"/>
    <property type="project" value="InterPro"/>
</dbReference>
<reference evidence="7" key="1">
    <citation type="submission" date="2016-10" db="EMBL/GenBank/DDBJ databases">
        <authorList>
            <person name="Varghese N."/>
            <person name="Submissions S."/>
        </authorList>
    </citation>
    <scope>NUCLEOTIDE SEQUENCE [LARGE SCALE GENOMIC DNA]</scope>
    <source>
        <strain evidence="7">NLAE-zl-G277</strain>
    </source>
</reference>
<evidence type="ECO:0000256" key="1">
    <source>
        <dbReference type="ARBA" id="ARBA00009437"/>
    </source>
</evidence>
<dbReference type="InterPro" id="IPR036388">
    <property type="entry name" value="WH-like_DNA-bd_sf"/>
</dbReference>
<dbReference type="Gene3D" id="1.10.10.10">
    <property type="entry name" value="Winged helix-like DNA-binding domain superfamily/Winged helix DNA-binding domain"/>
    <property type="match status" value="1"/>
</dbReference>
<keyword evidence="4" id="KW-0804">Transcription</keyword>
<dbReference type="AlphaFoldDB" id="A0A1I0ISY3"/>
<accession>A0A1I0ISY3</accession>
<dbReference type="InterPro" id="IPR036390">
    <property type="entry name" value="WH_DNA-bd_sf"/>
</dbReference>
<dbReference type="RefSeq" id="WP_092367637.1">
    <property type="nucleotide sequence ID" value="NZ_CP176637.1"/>
</dbReference>